<keyword evidence="2" id="KW-1185">Reference proteome</keyword>
<accession>A0A5B7E8B3</accession>
<proteinExistence type="predicted"/>
<evidence type="ECO:0000313" key="2">
    <source>
        <dbReference type="Proteomes" id="UP000324222"/>
    </source>
</evidence>
<dbReference type="Proteomes" id="UP000324222">
    <property type="component" value="Unassembled WGS sequence"/>
</dbReference>
<protein>
    <submittedName>
        <fullName evidence="1">Uncharacterized protein</fullName>
    </submittedName>
</protein>
<dbReference type="EMBL" id="VSRR010002214">
    <property type="protein sequence ID" value="MPC30222.1"/>
    <property type="molecule type" value="Genomic_DNA"/>
</dbReference>
<sequence>MHLPHTHTHFTLNSNRNVPRSDCSPNGDPKYLDTSLIFFFINVFNIPGLRSNFQSIEHTSLLLNLIFFSSPKHSCLRQLTVVPSLFPPTSSILILPPKLDVAQRFNLLSCPRSLIFRVFHRLASTQ</sequence>
<name>A0A5B7E8B3_PORTR</name>
<dbReference type="AlphaFoldDB" id="A0A5B7E8B3"/>
<comment type="caution">
    <text evidence="1">The sequence shown here is derived from an EMBL/GenBank/DDBJ whole genome shotgun (WGS) entry which is preliminary data.</text>
</comment>
<reference evidence="1 2" key="1">
    <citation type="submission" date="2019-05" db="EMBL/GenBank/DDBJ databases">
        <title>Another draft genome of Portunus trituberculatus and its Hox gene families provides insights of decapod evolution.</title>
        <authorList>
            <person name="Jeong J.-H."/>
            <person name="Song I."/>
            <person name="Kim S."/>
            <person name="Choi T."/>
            <person name="Kim D."/>
            <person name="Ryu S."/>
            <person name="Kim W."/>
        </authorList>
    </citation>
    <scope>NUCLEOTIDE SEQUENCE [LARGE SCALE GENOMIC DNA]</scope>
    <source>
        <tissue evidence="1">Muscle</tissue>
    </source>
</reference>
<gene>
    <name evidence="1" type="ORF">E2C01_023481</name>
</gene>
<organism evidence="1 2">
    <name type="scientific">Portunus trituberculatus</name>
    <name type="common">Swimming crab</name>
    <name type="synonym">Neptunus trituberculatus</name>
    <dbReference type="NCBI Taxonomy" id="210409"/>
    <lineage>
        <taxon>Eukaryota</taxon>
        <taxon>Metazoa</taxon>
        <taxon>Ecdysozoa</taxon>
        <taxon>Arthropoda</taxon>
        <taxon>Crustacea</taxon>
        <taxon>Multicrustacea</taxon>
        <taxon>Malacostraca</taxon>
        <taxon>Eumalacostraca</taxon>
        <taxon>Eucarida</taxon>
        <taxon>Decapoda</taxon>
        <taxon>Pleocyemata</taxon>
        <taxon>Brachyura</taxon>
        <taxon>Eubrachyura</taxon>
        <taxon>Portunoidea</taxon>
        <taxon>Portunidae</taxon>
        <taxon>Portuninae</taxon>
        <taxon>Portunus</taxon>
    </lineage>
</organism>
<evidence type="ECO:0000313" key="1">
    <source>
        <dbReference type="EMBL" id="MPC30222.1"/>
    </source>
</evidence>